<dbReference type="OrthoDB" id="9809404at2"/>
<dbReference type="PROSITE" id="PS51165">
    <property type="entry name" value="THUMP"/>
    <property type="match status" value="1"/>
</dbReference>
<comment type="function">
    <text evidence="6">Specifically methylates the guanine in position 2445 (m2G2445) and the guanine in position 2069 (m7G2069) of 23S rRNA.</text>
</comment>
<dbReference type="InterPro" id="IPR017244">
    <property type="entry name" value="23SrRNA_methyltr_KL"/>
</dbReference>
<keyword evidence="11" id="KW-1185">Reference proteome</keyword>
<dbReference type="EMBL" id="QPIJ01000026">
    <property type="protein sequence ID" value="RCV90367.1"/>
    <property type="molecule type" value="Genomic_DNA"/>
</dbReference>
<evidence type="ECO:0000256" key="8">
    <source>
        <dbReference type="SAM" id="MobiDB-lite"/>
    </source>
</evidence>
<evidence type="ECO:0000256" key="5">
    <source>
        <dbReference type="ARBA" id="ARBA00022691"/>
    </source>
</evidence>
<feature type="domain" description="THUMP" evidence="9">
    <location>
        <begin position="51"/>
        <end position="163"/>
    </location>
</feature>
<comment type="caution">
    <text evidence="10">The sequence shown here is derived from an EMBL/GenBank/DDBJ whole genome shotgun (WGS) entry which is preliminary data.</text>
</comment>
<dbReference type="GO" id="GO:0005737">
    <property type="term" value="C:cytoplasm"/>
    <property type="evidence" value="ECO:0007669"/>
    <property type="project" value="UniProtKB-SubCell"/>
</dbReference>
<keyword evidence="7" id="KW-0694">RNA-binding</keyword>
<dbReference type="GO" id="GO:0003723">
    <property type="term" value="F:RNA binding"/>
    <property type="evidence" value="ECO:0007669"/>
    <property type="project" value="UniProtKB-UniRule"/>
</dbReference>
<keyword evidence="2 6" id="KW-0698">rRNA processing</keyword>
<dbReference type="Gene3D" id="3.40.50.150">
    <property type="entry name" value="Vaccinia Virus protein VP39"/>
    <property type="match status" value="2"/>
</dbReference>
<dbReference type="AlphaFoldDB" id="A0A368U1K8"/>
<dbReference type="EC" id="2.1.1.173" evidence="6"/>
<comment type="catalytic activity">
    <reaction evidence="6">
        <text>guanosine(2445) in 23S rRNA + S-adenosyl-L-methionine = N(2)-methylguanosine(2445) in 23S rRNA + S-adenosyl-L-homocysteine + H(+)</text>
        <dbReference type="Rhea" id="RHEA:42740"/>
        <dbReference type="Rhea" id="RHEA-COMP:10215"/>
        <dbReference type="Rhea" id="RHEA-COMP:10216"/>
        <dbReference type="ChEBI" id="CHEBI:15378"/>
        <dbReference type="ChEBI" id="CHEBI:57856"/>
        <dbReference type="ChEBI" id="CHEBI:59789"/>
        <dbReference type="ChEBI" id="CHEBI:74269"/>
        <dbReference type="ChEBI" id="CHEBI:74481"/>
        <dbReference type="EC" id="2.1.1.173"/>
    </reaction>
</comment>
<sequence length="777" mass="86388">MTEPTHEAPLNLLASCPKGIELLLADELTDLGATPGKTTVAGVYFTASLETAYRVCLWSRLANRIILCLVRESMVESPEQLRMATATLNWAQHVLPGRTLAVDFHGRSDQIRHTRFGAQTVKDGVVDALQLAGQPRPDIDLKMPDLRLYANLHRANLTLGIDLSGESLHRRGYRREVGHAPLKENLAAALLVRAGWPKRAEAGEAMLDPLCGAGTLAIEAAMMAADVAPNLARQRFGFHGWAGHQEPVWLDVKKQAEERASLGRKRCKSRLFGFDQSPTALSAANANAMRAGIPALIHFEGASLTQLQRPASLEDTDRGLVITNPPYGERLGELPELVTLYAKLGERVKAEFPGWTLALFTGNPDLGHRLGLRAHKQYALKNGPLDAKLLLMNIPDTAEQAAQTSSKSTPQGVNENLNEGMKEASQKTAEETQGEVGENAKQVGESATEENATEIDASAAEPGEGAQMFANRLRKNQKRLKKWLKQSGETCYRLYDADMPEYALAIDCYLDRVHVQEYAPPRSVNPAQAQKRLYDALEVLPEALGVDAGRIYVKQRERQTGKAQYQKRGASGERFEVREGDALLWVNLRDYLDTGLFLDHRPVRRMLQEMASGKRFLNLFCYTATATVQAALGGASDSVSVDMSNTYLDWARDNFVLNDLDPAQHRLVREDCFHWLETASTQFDLIFLDPPTFSNSKKMQETLDIQRDHPRLLDLAMARLAPGGTLVFSNNQRRFKLDGAVAERYQVEDISAKSFDPDFQRRTNLHHVFLLRHREAA</sequence>
<evidence type="ECO:0000256" key="7">
    <source>
        <dbReference type="PROSITE-ProRule" id="PRU00529"/>
    </source>
</evidence>
<keyword evidence="4 6" id="KW-0808">Transferase</keyword>
<dbReference type="Pfam" id="PF22020">
    <property type="entry name" value="RlmL_1st"/>
    <property type="match status" value="1"/>
</dbReference>
<name>A0A368U1K8_9GAMM</name>
<comment type="similarity">
    <text evidence="6">Belongs to the methyltransferase superfamily. RlmKL family.</text>
</comment>
<evidence type="ECO:0000256" key="6">
    <source>
        <dbReference type="HAMAP-Rule" id="MF_01858"/>
    </source>
</evidence>
<feature type="compositionally biased region" description="Polar residues" evidence="8">
    <location>
        <begin position="400"/>
        <end position="417"/>
    </location>
</feature>
<dbReference type="PANTHER" id="PTHR47313:SF1">
    <property type="entry name" value="RIBOSOMAL RNA LARGE SUBUNIT METHYLTRANSFERASE K_L"/>
    <property type="match status" value="1"/>
</dbReference>
<reference evidence="10 11" key="1">
    <citation type="submission" date="2018-07" db="EMBL/GenBank/DDBJ databases">
        <title>Halomonas rutogse sp. nov., isolated from Lake TangqianCo on Tibetan Plateau.</title>
        <authorList>
            <person name="Lu H."/>
            <person name="Xing P."/>
            <person name="Wu Q."/>
        </authorList>
    </citation>
    <scope>NUCLEOTIDE SEQUENCE [LARGE SCALE GENOMIC DNA]</scope>
    <source>
        <strain evidence="10 11">TQ8S</strain>
    </source>
</reference>
<feature type="compositionally biased region" description="Basic and acidic residues" evidence="8">
    <location>
        <begin position="420"/>
        <end position="430"/>
    </location>
</feature>
<organism evidence="10 11">
    <name type="scientific">Vreelandella rituensis</name>
    <dbReference type="NCBI Taxonomy" id="2282306"/>
    <lineage>
        <taxon>Bacteria</taxon>
        <taxon>Pseudomonadati</taxon>
        <taxon>Pseudomonadota</taxon>
        <taxon>Gammaproteobacteria</taxon>
        <taxon>Oceanospirillales</taxon>
        <taxon>Halomonadaceae</taxon>
        <taxon>Vreelandella</taxon>
    </lineage>
</organism>
<evidence type="ECO:0000313" key="10">
    <source>
        <dbReference type="EMBL" id="RCV90367.1"/>
    </source>
</evidence>
<dbReference type="EC" id="2.1.1.264" evidence="6"/>
<dbReference type="GO" id="GO:0052915">
    <property type="term" value="F:23S rRNA (guanine(2445)-N(2))-methyltransferase activity"/>
    <property type="evidence" value="ECO:0007669"/>
    <property type="project" value="UniProtKB-UniRule"/>
</dbReference>
<dbReference type="PROSITE" id="PS00092">
    <property type="entry name" value="N6_MTASE"/>
    <property type="match status" value="1"/>
</dbReference>
<evidence type="ECO:0000313" key="11">
    <source>
        <dbReference type="Proteomes" id="UP000253204"/>
    </source>
</evidence>
<keyword evidence="5 6" id="KW-0949">S-adenosyl-L-methionine</keyword>
<dbReference type="PANTHER" id="PTHR47313">
    <property type="entry name" value="RIBOSOMAL RNA LARGE SUBUNIT METHYLTRANSFERASE K/L"/>
    <property type="match status" value="1"/>
</dbReference>
<evidence type="ECO:0000259" key="9">
    <source>
        <dbReference type="PROSITE" id="PS51165"/>
    </source>
</evidence>
<dbReference type="InterPro" id="IPR004114">
    <property type="entry name" value="THUMP_dom"/>
</dbReference>
<dbReference type="InterPro" id="IPR054170">
    <property type="entry name" value="RlmL_1st"/>
</dbReference>
<dbReference type="Gene3D" id="3.30.750.80">
    <property type="entry name" value="RNA methyltransferase domain (HRMD) like"/>
    <property type="match status" value="1"/>
</dbReference>
<evidence type="ECO:0000256" key="1">
    <source>
        <dbReference type="ARBA" id="ARBA00022490"/>
    </source>
</evidence>
<dbReference type="InterPro" id="IPR000241">
    <property type="entry name" value="RlmKL-like_Mtase"/>
</dbReference>
<evidence type="ECO:0000256" key="4">
    <source>
        <dbReference type="ARBA" id="ARBA00022679"/>
    </source>
</evidence>
<accession>A0A368U1K8</accession>
<dbReference type="Pfam" id="PF01170">
    <property type="entry name" value="UPF0020"/>
    <property type="match status" value="1"/>
</dbReference>
<evidence type="ECO:0000256" key="2">
    <source>
        <dbReference type="ARBA" id="ARBA00022552"/>
    </source>
</evidence>
<keyword evidence="1 6" id="KW-0963">Cytoplasm</keyword>
<gene>
    <name evidence="6" type="primary">rlmL</name>
    <name evidence="10" type="ORF">DU506_11750</name>
</gene>
<dbReference type="InterPro" id="IPR019614">
    <property type="entry name" value="SAM-dep_methyl-trfase"/>
</dbReference>
<dbReference type="CDD" id="cd02440">
    <property type="entry name" value="AdoMet_MTases"/>
    <property type="match status" value="1"/>
</dbReference>
<feature type="region of interest" description="Disordered" evidence="8">
    <location>
        <begin position="400"/>
        <end position="464"/>
    </location>
</feature>
<comment type="catalytic activity">
    <reaction evidence="6">
        <text>guanosine(2069) in 23S rRNA + S-adenosyl-L-methionine = N(2)-methylguanosine(2069) in 23S rRNA + S-adenosyl-L-homocysteine + H(+)</text>
        <dbReference type="Rhea" id="RHEA:43772"/>
        <dbReference type="Rhea" id="RHEA-COMP:10688"/>
        <dbReference type="Rhea" id="RHEA-COMP:10689"/>
        <dbReference type="ChEBI" id="CHEBI:15378"/>
        <dbReference type="ChEBI" id="CHEBI:57856"/>
        <dbReference type="ChEBI" id="CHEBI:59789"/>
        <dbReference type="ChEBI" id="CHEBI:74269"/>
        <dbReference type="ChEBI" id="CHEBI:74481"/>
        <dbReference type="EC" id="2.1.1.264"/>
    </reaction>
</comment>
<comment type="subcellular location">
    <subcellularLocation>
        <location evidence="6">Cytoplasm</location>
    </subcellularLocation>
</comment>
<dbReference type="InterPro" id="IPR002052">
    <property type="entry name" value="DNA_methylase_N6_adenine_CS"/>
</dbReference>
<dbReference type="CDD" id="cd11715">
    <property type="entry name" value="THUMP_AdoMetMT"/>
    <property type="match status" value="1"/>
</dbReference>
<dbReference type="GO" id="GO:0070043">
    <property type="term" value="F:rRNA (guanine-N7-)-methyltransferase activity"/>
    <property type="evidence" value="ECO:0007669"/>
    <property type="project" value="UniProtKB-UniRule"/>
</dbReference>
<dbReference type="HAMAP" id="MF_01858">
    <property type="entry name" value="23SrRNA_methyltr_KL"/>
    <property type="match status" value="1"/>
</dbReference>
<keyword evidence="3 6" id="KW-0489">Methyltransferase</keyword>
<protein>
    <recommendedName>
        <fullName evidence="6">Ribosomal RNA large subunit methyltransferase K/L</fullName>
    </recommendedName>
    <domain>
        <recommendedName>
            <fullName evidence="6">23S rRNA m2G2445 methyltransferase</fullName>
            <ecNumber evidence="6">2.1.1.173</ecNumber>
        </recommendedName>
        <alternativeName>
            <fullName evidence="6">rRNA (guanine-N(2)-)-methyltransferase RlmL</fullName>
        </alternativeName>
    </domain>
    <domain>
        <recommendedName>
            <fullName evidence="6">23S rRNA m7G2069 methyltransferase</fullName>
            <ecNumber evidence="6">2.1.1.264</ecNumber>
        </recommendedName>
        <alternativeName>
            <fullName evidence="6">rRNA (guanine-N(7)-)-methyltransferase RlmK</fullName>
        </alternativeName>
    </domain>
</protein>
<dbReference type="Pfam" id="PF10672">
    <property type="entry name" value="Methyltrans_SAM"/>
    <property type="match status" value="1"/>
</dbReference>
<proteinExistence type="inferred from homology"/>
<dbReference type="SUPFAM" id="SSF53335">
    <property type="entry name" value="S-adenosyl-L-methionine-dependent methyltransferases"/>
    <property type="match status" value="2"/>
</dbReference>
<dbReference type="InterPro" id="IPR029063">
    <property type="entry name" value="SAM-dependent_MTases_sf"/>
</dbReference>
<dbReference type="NCBIfam" id="NF008748">
    <property type="entry name" value="PRK11783.1"/>
    <property type="match status" value="1"/>
</dbReference>
<dbReference type="Pfam" id="PF02926">
    <property type="entry name" value="THUMP"/>
    <property type="match status" value="1"/>
</dbReference>
<dbReference type="Gene3D" id="3.30.2130.30">
    <property type="match status" value="1"/>
</dbReference>
<dbReference type="Proteomes" id="UP000253204">
    <property type="component" value="Unassembled WGS sequence"/>
</dbReference>
<dbReference type="RefSeq" id="WP_114487112.1">
    <property type="nucleotide sequence ID" value="NZ_CBCSHM010000126.1"/>
</dbReference>
<dbReference type="PIRSF" id="PIRSF037618">
    <property type="entry name" value="RNA_Mtase_bacteria_prd"/>
    <property type="match status" value="1"/>
</dbReference>
<evidence type="ECO:0000256" key="3">
    <source>
        <dbReference type="ARBA" id="ARBA00022603"/>
    </source>
</evidence>
<dbReference type="SMART" id="SM00981">
    <property type="entry name" value="THUMP"/>
    <property type="match status" value="1"/>
</dbReference>